<proteinExistence type="predicted"/>
<comment type="caution">
    <text evidence="1">The sequence shown here is derived from an EMBL/GenBank/DDBJ whole genome shotgun (WGS) entry which is preliminary data.</text>
</comment>
<dbReference type="AlphaFoldDB" id="A0A9P6AC24"/>
<dbReference type="Proteomes" id="UP000886523">
    <property type="component" value="Unassembled WGS sequence"/>
</dbReference>
<dbReference type="EMBL" id="MU129486">
    <property type="protein sequence ID" value="KAF9502993.1"/>
    <property type="molecule type" value="Genomic_DNA"/>
</dbReference>
<name>A0A9P6AC24_9AGAM</name>
<keyword evidence="2" id="KW-1185">Reference proteome</keyword>
<reference evidence="1" key="1">
    <citation type="journal article" date="2020" name="Nat. Commun.">
        <title>Large-scale genome sequencing of mycorrhizal fungi provides insights into the early evolution of symbiotic traits.</title>
        <authorList>
            <person name="Miyauchi S."/>
            <person name="Kiss E."/>
            <person name="Kuo A."/>
            <person name="Drula E."/>
            <person name="Kohler A."/>
            <person name="Sanchez-Garcia M."/>
            <person name="Morin E."/>
            <person name="Andreopoulos B."/>
            <person name="Barry K.W."/>
            <person name="Bonito G."/>
            <person name="Buee M."/>
            <person name="Carver A."/>
            <person name="Chen C."/>
            <person name="Cichocki N."/>
            <person name="Clum A."/>
            <person name="Culley D."/>
            <person name="Crous P.W."/>
            <person name="Fauchery L."/>
            <person name="Girlanda M."/>
            <person name="Hayes R.D."/>
            <person name="Keri Z."/>
            <person name="LaButti K."/>
            <person name="Lipzen A."/>
            <person name="Lombard V."/>
            <person name="Magnuson J."/>
            <person name="Maillard F."/>
            <person name="Murat C."/>
            <person name="Nolan M."/>
            <person name="Ohm R.A."/>
            <person name="Pangilinan J."/>
            <person name="Pereira M.F."/>
            <person name="Perotto S."/>
            <person name="Peter M."/>
            <person name="Pfister S."/>
            <person name="Riley R."/>
            <person name="Sitrit Y."/>
            <person name="Stielow J.B."/>
            <person name="Szollosi G."/>
            <person name="Zifcakova L."/>
            <person name="Stursova M."/>
            <person name="Spatafora J.W."/>
            <person name="Tedersoo L."/>
            <person name="Vaario L.M."/>
            <person name="Yamada A."/>
            <person name="Yan M."/>
            <person name="Wang P."/>
            <person name="Xu J."/>
            <person name="Bruns T."/>
            <person name="Baldrian P."/>
            <person name="Vilgalys R."/>
            <person name="Dunand C."/>
            <person name="Henrissat B."/>
            <person name="Grigoriev I.V."/>
            <person name="Hibbett D."/>
            <person name="Nagy L.G."/>
            <person name="Martin F.M."/>
        </authorList>
    </citation>
    <scope>NUCLEOTIDE SEQUENCE</scope>
    <source>
        <strain evidence="1">UP504</strain>
    </source>
</reference>
<accession>A0A9P6AC24</accession>
<evidence type="ECO:0000313" key="1">
    <source>
        <dbReference type="EMBL" id="KAF9502993.1"/>
    </source>
</evidence>
<sequence>MEALQMLKFRLKKDQLNFTKDWETPITDMTVDPDNSDMLGEVLSTQLTELDSMLDRLLGEED</sequence>
<gene>
    <name evidence="1" type="ORF">BS47DRAFT_1356522</name>
</gene>
<protein>
    <submittedName>
        <fullName evidence="1">Uncharacterized protein</fullName>
    </submittedName>
</protein>
<evidence type="ECO:0000313" key="2">
    <source>
        <dbReference type="Proteomes" id="UP000886523"/>
    </source>
</evidence>
<organism evidence="1 2">
    <name type="scientific">Hydnum rufescens UP504</name>
    <dbReference type="NCBI Taxonomy" id="1448309"/>
    <lineage>
        <taxon>Eukaryota</taxon>
        <taxon>Fungi</taxon>
        <taxon>Dikarya</taxon>
        <taxon>Basidiomycota</taxon>
        <taxon>Agaricomycotina</taxon>
        <taxon>Agaricomycetes</taxon>
        <taxon>Cantharellales</taxon>
        <taxon>Hydnaceae</taxon>
        <taxon>Hydnum</taxon>
    </lineage>
</organism>